<dbReference type="RefSeq" id="WP_264982223.1">
    <property type="nucleotide sequence ID" value="NZ_AP026708.1"/>
</dbReference>
<dbReference type="CDD" id="cd00038">
    <property type="entry name" value="CAP_ED"/>
    <property type="match status" value="1"/>
</dbReference>
<dbReference type="PROSITE" id="PS50042">
    <property type="entry name" value="CNMP_BINDING_3"/>
    <property type="match status" value="1"/>
</dbReference>
<reference evidence="6" key="1">
    <citation type="submission" date="2022-08" db="EMBL/GenBank/DDBJ databases">
        <title>Genome Sequence of the sulphate-reducing bacterium, Pseudodesulfovibrio portus JCM14722.</title>
        <authorList>
            <person name="Kondo R."/>
            <person name="Kataoka T."/>
        </authorList>
    </citation>
    <scope>NUCLEOTIDE SEQUENCE</scope>
    <source>
        <strain evidence="6">JCM 14722</strain>
    </source>
</reference>
<gene>
    <name evidence="6" type="ORF">JCM14722_28800</name>
</gene>
<evidence type="ECO:0000313" key="7">
    <source>
        <dbReference type="Proteomes" id="UP001061361"/>
    </source>
</evidence>
<dbReference type="InterPro" id="IPR018490">
    <property type="entry name" value="cNMP-bd_dom_sf"/>
</dbReference>
<evidence type="ECO:0000259" key="5">
    <source>
        <dbReference type="PROSITE" id="PS51063"/>
    </source>
</evidence>
<dbReference type="InterPro" id="IPR036390">
    <property type="entry name" value="WH_DNA-bd_sf"/>
</dbReference>
<dbReference type="Gene3D" id="2.60.120.10">
    <property type="entry name" value="Jelly Rolls"/>
    <property type="match status" value="1"/>
</dbReference>
<dbReference type="SMART" id="SM00419">
    <property type="entry name" value="HTH_CRP"/>
    <property type="match status" value="1"/>
</dbReference>
<dbReference type="SUPFAM" id="SSF46785">
    <property type="entry name" value="Winged helix' DNA-binding domain"/>
    <property type="match status" value="1"/>
</dbReference>
<keyword evidence="3" id="KW-0804">Transcription</keyword>
<dbReference type="InterPro" id="IPR014710">
    <property type="entry name" value="RmlC-like_jellyroll"/>
</dbReference>
<evidence type="ECO:0000256" key="3">
    <source>
        <dbReference type="ARBA" id="ARBA00023163"/>
    </source>
</evidence>
<evidence type="ECO:0000313" key="6">
    <source>
        <dbReference type="EMBL" id="BDQ35338.1"/>
    </source>
</evidence>
<dbReference type="Pfam" id="PF13545">
    <property type="entry name" value="HTH_Crp_2"/>
    <property type="match status" value="1"/>
</dbReference>
<keyword evidence="7" id="KW-1185">Reference proteome</keyword>
<dbReference type="InterPro" id="IPR012318">
    <property type="entry name" value="HTH_CRP"/>
</dbReference>
<dbReference type="SUPFAM" id="SSF51206">
    <property type="entry name" value="cAMP-binding domain-like"/>
    <property type="match status" value="1"/>
</dbReference>
<dbReference type="EMBL" id="AP026708">
    <property type="protein sequence ID" value="BDQ35338.1"/>
    <property type="molecule type" value="Genomic_DNA"/>
</dbReference>
<accession>A0ABM8AVD6</accession>
<evidence type="ECO:0000256" key="1">
    <source>
        <dbReference type="ARBA" id="ARBA00023015"/>
    </source>
</evidence>
<keyword evidence="2" id="KW-0238">DNA-binding</keyword>
<dbReference type="InterPro" id="IPR036388">
    <property type="entry name" value="WH-like_DNA-bd_sf"/>
</dbReference>
<protein>
    <submittedName>
        <fullName evidence="6">Transcriptional regulator</fullName>
    </submittedName>
</protein>
<dbReference type="InterPro" id="IPR000595">
    <property type="entry name" value="cNMP-bd_dom"/>
</dbReference>
<dbReference type="Proteomes" id="UP001061361">
    <property type="component" value="Chromosome"/>
</dbReference>
<dbReference type="PROSITE" id="PS51063">
    <property type="entry name" value="HTH_CRP_2"/>
    <property type="match status" value="1"/>
</dbReference>
<dbReference type="Gene3D" id="1.10.10.10">
    <property type="entry name" value="Winged helix-like DNA-binding domain superfamily/Winged helix DNA-binding domain"/>
    <property type="match status" value="1"/>
</dbReference>
<keyword evidence="1" id="KW-0805">Transcription regulation</keyword>
<name>A0ABM8AVD6_9BACT</name>
<evidence type="ECO:0000256" key="2">
    <source>
        <dbReference type="ARBA" id="ARBA00023125"/>
    </source>
</evidence>
<feature type="domain" description="HTH crp-type" evidence="5">
    <location>
        <begin position="134"/>
        <end position="209"/>
    </location>
</feature>
<proteinExistence type="predicted"/>
<evidence type="ECO:0000259" key="4">
    <source>
        <dbReference type="PROSITE" id="PS50042"/>
    </source>
</evidence>
<sequence length="220" mass="24742">MKFSGINLLDELGKSELAELRAAFHERSFVKDHIIYTPEAEDDLVFVISKGRVRIYLAYGDKEFTLAILNPGDLYATHADCYIQAFDDTTLLLAGVKEVKTVMARVPLFTRTMVRVLGHILRNSFSIIGDLAFKDIRDRLLSYILVEADTHGTKLEDGGVELRFDLTIEQLSLLMGATRQTVSTLLNNLERDGLIKKTGRGRYCIPDMDELSRQADKNAA</sequence>
<organism evidence="6 7">
    <name type="scientific">Pseudodesulfovibrio portus</name>
    <dbReference type="NCBI Taxonomy" id="231439"/>
    <lineage>
        <taxon>Bacteria</taxon>
        <taxon>Pseudomonadati</taxon>
        <taxon>Thermodesulfobacteriota</taxon>
        <taxon>Desulfovibrionia</taxon>
        <taxon>Desulfovibrionales</taxon>
        <taxon>Desulfovibrionaceae</taxon>
    </lineage>
</organism>
<feature type="domain" description="Cyclic nucleotide-binding" evidence="4">
    <location>
        <begin position="8"/>
        <end position="79"/>
    </location>
</feature>